<accession>A0A9W9IKI6</accession>
<comment type="caution">
    <text evidence="2">The sequence shown here is derived from an EMBL/GenBank/DDBJ whole genome shotgun (WGS) entry which is preliminary data.</text>
</comment>
<dbReference type="OrthoDB" id="4937900at2759"/>
<dbReference type="EMBL" id="JAPQKO010000002">
    <property type="protein sequence ID" value="KAJ5178725.1"/>
    <property type="molecule type" value="Genomic_DNA"/>
</dbReference>
<proteinExistence type="predicted"/>
<keyword evidence="3" id="KW-1185">Reference proteome</keyword>
<feature type="compositionally biased region" description="Low complexity" evidence="1">
    <location>
        <begin position="62"/>
        <end position="89"/>
    </location>
</feature>
<evidence type="ECO:0000313" key="3">
    <source>
        <dbReference type="Proteomes" id="UP001146351"/>
    </source>
</evidence>
<protein>
    <submittedName>
        <fullName evidence="2">Uncharacterized protein</fullName>
    </submittedName>
</protein>
<evidence type="ECO:0000256" key="1">
    <source>
        <dbReference type="SAM" id="MobiDB-lite"/>
    </source>
</evidence>
<dbReference type="PANTHER" id="PTHR47784">
    <property type="entry name" value="STEROL UPTAKE CONTROL PROTEIN 2"/>
    <property type="match status" value="1"/>
</dbReference>
<dbReference type="PANTHER" id="PTHR47784:SF5">
    <property type="entry name" value="STEROL UPTAKE CONTROL PROTEIN 2"/>
    <property type="match status" value="1"/>
</dbReference>
<organism evidence="2 3">
    <name type="scientific">Penicillium capsulatum</name>
    <dbReference type="NCBI Taxonomy" id="69766"/>
    <lineage>
        <taxon>Eukaryota</taxon>
        <taxon>Fungi</taxon>
        <taxon>Dikarya</taxon>
        <taxon>Ascomycota</taxon>
        <taxon>Pezizomycotina</taxon>
        <taxon>Eurotiomycetes</taxon>
        <taxon>Eurotiomycetidae</taxon>
        <taxon>Eurotiales</taxon>
        <taxon>Aspergillaceae</taxon>
        <taxon>Penicillium</taxon>
    </lineage>
</organism>
<name>A0A9W9IKI6_9EURO</name>
<dbReference type="Proteomes" id="UP001146351">
    <property type="component" value="Unassembled WGS sequence"/>
</dbReference>
<evidence type="ECO:0000313" key="2">
    <source>
        <dbReference type="EMBL" id="KAJ5178725.1"/>
    </source>
</evidence>
<gene>
    <name evidence="2" type="ORF">N7492_001935</name>
</gene>
<dbReference type="GO" id="GO:0001228">
    <property type="term" value="F:DNA-binding transcription activator activity, RNA polymerase II-specific"/>
    <property type="evidence" value="ECO:0007669"/>
    <property type="project" value="TreeGrafter"/>
</dbReference>
<feature type="region of interest" description="Disordered" evidence="1">
    <location>
        <begin position="21"/>
        <end position="114"/>
    </location>
</feature>
<reference evidence="2" key="1">
    <citation type="submission" date="2022-11" db="EMBL/GenBank/DDBJ databases">
        <authorList>
            <person name="Petersen C."/>
        </authorList>
    </citation>
    <scope>NUCLEOTIDE SEQUENCE</scope>
    <source>
        <strain evidence="2">IBT 21917</strain>
    </source>
</reference>
<dbReference type="InterPro" id="IPR053157">
    <property type="entry name" value="Sterol_Uptake_Regulator"/>
</dbReference>
<reference evidence="2" key="2">
    <citation type="journal article" date="2023" name="IMA Fungus">
        <title>Comparative genomic study of the Penicillium genus elucidates a diverse pangenome and 15 lateral gene transfer events.</title>
        <authorList>
            <person name="Petersen C."/>
            <person name="Sorensen T."/>
            <person name="Nielsen M.R."/>
            <person name="Sondergaard T.E."/>
            <person name="Sorensen J.L."/>
            <person name="Fitzpatrick D.A."/>
            <person name="Frisvad J.C."/>
            <person name="Nielsen K.L."/>
        </authorList>
    </citation>
    <scope>NUCLEOTIDE SEQUENCE</scope>
    <source>
        <strain evidence="2">IBT 21917</strain>
    </source>
</reference>
<dbReference type="AlphaFoldDB" id="A0A9W9IKI6"/>
<sequence>MPLAAKRRRQESLQHTLYQIRVPPGSASSAHSDHLQFPESSCPRCEDRGMLQCLTRPRPSRVDSPSRSPSSTSSASSTATSITSNSPSTMADVVPPPKEAAEGLTSRDPSPGMEETLSLQDLELIMYWCTTTYRSMARDVGAEVLWQTVIPQLSLRVSSLRHGLLALSALQLAGTNPRSAQRSRYLSAAREHQVLALEEVRTEGLQDLTMAQCNAHFALYCVLTAFSFARCLIDDRPADEDGPAPPEVLDEFMEVFERTRWLVGGMMLNMNRIVTGELYPLVCPEKPRPTMPDMSRLVILSLRRKNEMQALRDPSHEKEVYAEALEHLSNALEQLMKGGEPKDFAFCWAFRIPVRFQDLVRARQPFALVVLAHYAVILHHLREYWWMGDWAIRILQEIVDALDPEWRELISWPVDSTGVCPSGDPDLASESVS</sequence>